<dbReference type="GO" id="GO:0043291">
    <property type="term" value="C:RAVE complex"/>
    <property type="evidence" value="ECO:0000318"/>
    <property type="project" value="GO_Central"/>
</dbReference>
<dbReference type="AlphaFoldDB" id="A0A7M7PCE0"/>
<dbReference type="EnsemblMetazoa" id="XM_030992419">
    <property type="protein sequence ID" value="XP_030848279"/>
    <property type="gene ID" value="LOC589260"/>
</dbReference>
<dbReference type="RefSeq" id="XP_030848279.1">
    <property type="nucleotide sequence ID" value="XM_030992419.1"/>
</dbReference>
<dbReference type="InParanoid" id="A0A7M7PCE0"/>
<dbReference type="PANTHER" id="PTHR13618:SF1">
    <property type="entry name" value="PROTEIN ROGDI HOMOLOG"/>
    <property type="match status" value="1"/>
</dbReference>
<dbReference type="FunCoup" id="A0A7M7PCE0">
    <property type="interactions" value="1383"/>
</dbReference>
<reference evidence="3" key="1">
    <citation type="submission" date="2015-02" db="EMBL/GenBank/DDBJ databases">
        <title>Genome sequencing for Strongylocentrotus purpuratus.</title>
        <authorList>
            <person name="Murali S."/>
            <person name="Liu Y."/>
            <person name="Vee V."/>
            <person name="English A."/>
            <person name="Wang M."/>
            <person name="Skinner E."/>
            <person name="Han Y."/>
            <person name="Muzny D.M."/>
            <person name="Worley K.C."/>
            <person name="Gibbs R.A."/>
        </authorList>
    </citation>
    <scope>NUCLEOTIDE SEQUENCE</scope>
</reference>
<dbReference type="InterPro" id="IPR028241">
    <property type="entry name" value="RAVE2/Rogdi"/>
</dbReference>
<accession>A0A7M7PCE0</accession>
<dbReference type="PANTHER" id="PTHR13618">
    <property type="entry name" value="LEUCINE ZIPPER CONTAINING TRANSCRIPTION FACTOR LZF1"/>
    <property type="match status" value="1"/>
</dbReference>
<dbReference type="CTD" id="79641"/>
<comment type="similarity">
    <text evidence="1">Belongs to the rogdi family.</text>
</comment>
<proteinExistence type="inferred from homology"/>
<evidence type="ECO:0000313" key="2">
    <source>
        <dbReference type="EnsemblMetazoa" id="XP_030848279"/>
    </source>
</evidence>
<evidence type="ECO:0000256" key="1">
    <source>
        <dbReference type="ARBA" id="ARBA00005535"/>
    </source>
</evidence>
<organism evidence="2 3">
    <name type="scientific">Strongylocentrotus purpuratus</name>
    <name type="common">Purple sea urchin</name>
    <dbReference type="NCBI Taxonomy" id="7668"/>
    <lineage>
        <taxon>Eukaryota</taxon>
        <taxon>Metazoa</taxon>
        <taxon>Echinodermata</taxon>
        <taxon>Eleutherozoa</taxon>
        <taxon>Echinozoa</taxon>
        <taxon>Echinoidea</taxon>
        <taxon>Euechinoidea</taxon>
        <taxon>Echinacea</taxon>
        <taxon>Camarodonta</taxon>
        <taxon>Echinidea</taxon>
        <taxon>Strongylocentrotidae</taxon>
        <taxon>Strongylocentrotus</taxon>
    </lineage>
</organism>
<dbReference type="Pfam" id="PF10259">
    <property type="entry name" value="Rogdi_lz"/>
    <property type="match status" value="1"/>
</dbReference>
<dbReference type="OrthoDB" id="66510at2759"/>
<name>A0A7M7PCE0_STRPU</name>
<protein>
    <recommendedName>
        <fullName evidence="4">Protein rogdi homolog</fullName>
    </recommendedName>
</protein>
<reference evidence="2" key="2">
    <citation type="submission" date="2021-01" db="UniProtKB">
        <authorList>
            <consortium name="EnsemblMetazoa"/>
        </authorList>
    </citation>
    <scope>IDENTIFICATION</scope>
</reference>
<evidence type="ECO:0008006" key="4">
    <source>
        <dbReference type="Google" id="ProtNLM"/>
    </source>
</evidence>
<dbReference type="KEGG" id="spu:589260"/>
<sequence>MFICSVNLFLYYVDFGLVDSQTIASSLIKNLIDIIVVWTSCLESLLAALKNRTKLLLVLQVKTLWKCTFEVLVSKNGFRNFCDEEDEFQWLLKAEVHGVLRQLNVILEETGRRFNIPGTGKDTLIKPETFVLSSTNGTDYVKGIVTLVGDMLCKADLTLRPHRNTNQLVKTYVRDDMPWRLQQVQDVGNHIYSAIEIINTKDVDYEFQSAEEVNKLMDEILSQLMRARQRFLNPLIPSLQELYHSRYTKSLTPPLPHESMVNFYILGTKLVLHTYYLHPLALPKAHNQKGLSSSESKSRLLDLGPIKYELFSQNTVECAVPWVEEVTACLAFAMQLCQELKDKVSVFACCWDEYR</sequence>
<dbReference type="Proteomes" id="UP000007110">
    <property type="component" value="Unassembled WGS sequence"/>
</dbReference>
<dbReference type="GeneID" id="589260"/>
<dbReference type="OMA" id="NILMECA"/>
<evidence type="ECO:0000313" key="3">
    <source>
        <dbReference type="Proteomes" id="UP000007110"/>
    </source>
</evidence>
<keyword evidence="3" id="KW-1185">Reference proteome</keyword>